<keyword evidence="1" id="KW-0809">Transit peptide</keyword>
<dbReference type="PROSITE" id="PS01031">
    <property type="entry name" value="SHSP"/>
    <property type="match status" value="1"/>
</dbReference>
<feature type="domain" description="SHSP" evidence="5">
    <location>
        <begin position="202"/>
        <end position="312"/>
    </location>
</feature>
<dbReference type="AlphaFoldDB" id="A0A5B7B780"/>
<evidence type="ECO:0000256" key="4">
    <source>
        <dbReference type="RuleBase" id="RU003616"/>
    </source>
</evidence>
<dbReference type="InterPro" id="IPR002068">
    <property type="entry name" value="A-crystallin/Hsp20_dom"/>
</dbReference>
<protein>
    <recommendedName>
        <fullName evidence="5">SHSP domain-containing protein</fullName>
    </recommendedName>
</protein>
<dbReference type="InterPro" id="IPR008978">
    <property type="entry name" value="HSP20-like_chaperone"/>
</dbReference>
<keyword evidence="2" id="KW-0346">Stress response</keyword>
<dbReference type="Gene3D" id="2.60.40.790">
    <property type="match status" value="1"/>
</dbReference>
<evidence type="ECO:0000259" key="5">
    <source>
        <dbReference type="PROSITE" id="PS01031"/>
    </source>
</evidence>
<gene>
    <name evidence="6" type="ORF">Din_034180</name>
</gene>
<name>A0A5B7B780_DAVIN</name>
<organism evidence="6">
    <name type="scientific">Davidia involucrata</name>
    <name type="common">Dove tree</name>
    <dbReference type="NCBI Taxonomy" id="16924"/>
    <lineage>
        <taxon>Eukaryota</taxon>
        <taxon>Viridiplantae</taxon>
        <taxon>Streptophyta</taxon>
        <taxon>Embryophyta</taxon>
        <taxon>Tracheophyta</taxon>
        <taxon>Spermatophyta</taxon>
        <taxon>Magnoliopsida</taxon>
        <taxon>eudicotyledons</taxon>
        <taxon>Gunneridae</taxon>
        <taxon>Pentapetalae</taxon>
        <taxon>asterids</taxon>
        <taxon>Cornales</taxon>
        <taxon>Nyssaceae</taxon>
        <taxon>Davidia</taxon>
    </lineage>
</organism>
<sequence length="312" mass="35210">MRRVLTRGECRSPSSLNSPIDGEYSYSYSYLLKMDEIRRNFAGSRPPLSLSLSLYPTHLYIQHLLYSPTTRHFKTLSKTPAHSLSLSLCYPNFRALQASPPMASSLALKRLVSSNLLPKSLLTVRSVTPTVQSASRLFNTNAVRDYDDDDRSLDVDRRPDRSVSVRRIPNPFSDVFDAFSGTRNLSQILNTVDQLVDSPFLSASRGIGAGIRRGWDARETDDGLYLRVDMPGLGKENVKVSVEQNTLIIKGEGEKESEDEESARRYTSRIFLPEKLYKVDDIKAEMKNGVLKVVVPKVKEEERSDVFNVKVE</sequence>
<dbReference type="CDD" id="cd06464">
    <property type="entry name" value="ACD_sHsps-like"/>
    <property type="match status" value="1"/>
</dbReference>
<dbReference type="Pfam" id="PF00011">
    <property type="entry name" value="HSP20"/>
    <property type="match status" value="1"/>
</dbReference>
<comment type="similarity">
    <text evidence="3 4">Belongs to the small heat shock protein (HSP20) family.</text>
</comment>
<proteinExistence type="inferred from homology"/>
<evidence type="ECO:0000256" key="3">
    <source>
        <dbReference type="PROSITE-ProRule" id="PRU00285"/>
    </source>
</evidence>
<dbReference type="PANTHER" id="PTHR46991">
    <property type="entry name" value="23.5 KDA HEAT SHOCK PROTEIN, MITOCHONDRIAL"/>
    <property type="match status" value="1"/>
</dbReference>
<evidence type="ECO:0000313" key="6">
    <source>
        <dbReference type="EMBL" id="MPA64739.1"/>
    </source>
</evidence>
<evidence type="ECO:0000256" key="1">
    <source>
        <dbReference type="ARBA" id="ARBA00022946"/>
    </source>
</evidence>
<evidence type="ECO:0000256" key="2">
    <source>
        <dbReference type="ARBA" id="ARBA00023016"/>
    </source>
</evidence>
<dbReference type="SUPFAM" id="SSF49764">
    <property type="entry name" value="HSP20-like chaperones"/>
    <property type="match status" value="1"/>
</dbReference>
<dbReference type="PANTHER" id="PTHR46991:SF11">
    <property type="entry name" value="SMALL HEAT SHOCK PROTEIN HSPF"/>
    <property type="match status" value="1"/>
</dbReference>
<dbReference type="InterPro" id="IPR044656">
    <property type="entry name" value="HSP14.7/HSP23.5/HSP23.6-like"/>
</dbReference>
<accession>A0A5B7B780</accession>
<reference evidence="6" key="1">
    <citation type="submission" date="2019-08" db="EMBL/GenBank/DDBJ databases">
        <title>Reference gene set and small RNA set construction with multiple tissues from Davidia involucrata Baill.</title>
        <authorList>
            <person name="Yang H."/>
            <person name="Zhou C."/>
            <person name="Li G."/>
            <person name="Wang J."/>
            <person name="Gao P."/>
            <person name="Wang M."/>
            <person name="Wang R."/>
            <person name="Zhao Y."/>
        </authorList>
    </citation>
    <scope>NUCLEOTIDE SEQUENCE</scope>
    <source>
        <tissue evidence="6">Mixed with DoveR01_LX</tissue>
    </source>
</reference>
<dbReference type="EMBL" id="GHES01034180">
    <property type="protein sequence ID" value="MPA64739.1"/>
    <property type="molecule type" value="Transcribed_RNA"/>
</dbReference>